<dbReference type="InterPro" id="IPR010982">
    <property type="entry name" value="Lambda_DNA-bd_dom_sf"/>
</dbReference>
<keyword evidence="4" id="KW-1185">Reference proteome</keyword>
<evidence type="ECO:0000259" key="2">
    <source>
        <dbReference type="PROSITE" id="PS50943"/>
    </source>
</evidence>
<dbReference type="RefSeq" id="WP_134842391.1">
    <property type="nucleotide sequence ID" value="NZ_SGVY01000001.1"/>
</dbReference>
<dbReference type="PANTHER" id="PTHR43236">
    <property type="entry name" value="ANTITOXIN HIGA1"/>
    <property type="match status" value="1"/>
</dbReference>
<dbReference type="OrthoDB" id="9794834at2"/>
<organism evidence="3 4">
    <name type="scientific">Segatella hominis</name>
    <dbReference type="NCBI Taxonomy" id="2518605"/>
    <lineage>
        <taxon>Bacteria</taxon>
        <taxon>Pseudomonadati</taxon>
        <taxon>Bacteroidota</taxon>
        <taxon>Bacteroidia</taxon>
        <taxon>Bacteroidales</taxon>
        <taxon>Prevotellaceae</taxon>
        <taxon>Segatella</taxon>
    </lineage>
</organism>
<feature type="domain" description="HTH cro/C1-type" evidence="2">
    <location>
        <begin position="10"/>
        <end position="66"/>
    </location>
</feature>
<comment type="caution">
    <text evidence="3">The sequence shown here is derived from an EMBL/GenBank/DDBJ whole genome shotgun (WGS) entry which is preliminary data.</text>
</comment>
<dbReference type="PANTHER" id="PTHR43236:SF1">
    <property type="entry name" value="BLL7220 PROTEIN"/>
    <property type="match status" value="1"/>
</dbReference>
<dbReference type="InterPro" id="IPR010359">
    <property type="entry name" value="IrrE_HExxH"/>
</dbReference>
<dbReference type="GO" id="GO:0003677">
    <property type="term" value="F:DNA binding"/>
    <property type="evidence" value="ECO:0007669"/>
    <property type="project" value="InterPro"/>
</dbReference>
<comment type="similarity">
    <text evidence="1">Belongs to the short-chain fatty acyl-CoA assimilation regulator (ScfR) family.</text>
</comment>
<dbReference type="GeneID" id="302993810"/>
<dbReference type="AlphaFoldDB" id="A0A4Y8VW46"/>
<dbReference type="EMBL" id="SGVY01000001">
    <property type="protein sequence ID" value="TFH84605.1"/>
    <property type="molecule type" value="Genomic_DNA"/>
</dbReference>
<dbReference type="SUPFAM" id="SSF47413">
    <property type="entry name" value="lambda repressor-like DNA-binding domains"/>
    <property type="match status" value="1"/>
</dbReference>
<dbReference type="Pfam" id="PF06114">
    <property type="entry name" value="Peptidase_M78"/>
    <property type="match status" value="1"/>
</dbReference>
<evidence type="ECO:0000313" key="4">
    <source>
        <dbReference type="Proteomes" id="UP000297872"/>
    </source>
</evidence>
<evidence type="ECO:0000313" key="3">
    <source>
        <dbReference type="EMBL" id="TFH84605.1"/>
    </source>
</evidence>
<dbReference type="SMART" id="SM00530">
    <property type="entry name" value="HTH_XRE"/>
    <property type="match status" value="1"/>
</dbReference>
<reference evidence="3 4" key="1">
    <citation type="submission" date="2019-02" db="EMBL/GenBank/DDBJ databases">
        <title>Draft Genome Sequence of the Prevotella sp. BCRC 81118, Isolated from Human Feces.</title>
        <authorList>
            <person name="Huang C.-H."/>
        </authorList>
    </citation>
    <scope>NUCLEOTIDE SEQUENCE [LARGE SCALE GENOMIC DNA]</scope>
    <source>
        <strain evidence="3 4">BCRC 81118</strain>
    </source>
</reference>
<dbReference type="InterPro" id="IPR052345">
    <property type="entry name" value="Rad_response_metalloprotease"/>
</dbReference>
<sequence length="332" mass="38250">MTKDQFPIRLHEARMMMGLSMDKLVERTGGAITKQSISRYERGIMRPKRPALLALANALRISEKYFWGTNIDIDMPTLRTNANGKISEKELLALEAKLSFWAEQYLEKEHKAGFSSTFKNPVLGTKISTLEDAIQAADLLREKWCCGDGPIASVLRLLERKEIKVMSAELPESVYGLSTWANHRYPLIVLDMRSSKTTVEKLRYTAMHELAHLLFSFPDNPSLSLEKRCDLFAGYFILPKKTYIEEMGGTQRTNISLEEMIDLKNVYGLSLRALILSARDFGIIETEYKRWWYAEYLEDNPWESGLGHYAYPETIGREKRVETIIKYKKDEV</sequence>
<accession>A0A4Y8VW46</accession>
<dbReference type="Pfam" id="PF01381">
    <property type="entry name" value="HTH_3"/>
    <property type="match status" value="1"/>
</dbReference>
<evidence type="ECO:0000256" key="1">
    <source>
        <dbReference type="ARBA" id="ARBA00007227"/>
    </source>
</evidence>
<dbReference type="PROSITE" id="PS50943">
    <property type="entry name" value="HTH_CROC1"/>
    <property type="match status" value="1"/>
</dbReference>
<name>A0A4Y8VW46_9BACT</name>
<proteinExistence type="inferred from homology"/>
<protein>
    <submittedName>
        <fullName evidence="3">Helix-turn-helix domain-containing protein</fullName>
    </submittedName>
</protein>
<dbReference type="Proteomes" id="UP000297872">
    <property type="component" value="Unassembled WGS sequence"/>
</dbReference>
<gene>
    <name evidence="3" type="ORF">EXN75_00670</name>
</gene>
<dbReference type="InterPro" id="IPR001387">
    <property type="entry name" value="Cro/C1-type_HTH"/>
</dbReference>
<dbReference type="CDD" id="cd00093">
    <property type="entry name" value="HTH_XRE"/>
    <property type="match status" value="1"/>
</dbReference>
<dbReference type="Gene3D" id="1.10.260.40">
    <property type="entry name" value="lambda repressor-like DNA-binding domains"/>
    <property type="match status" value="1"/>
</dbReference>